<feature type="transmembrane region" description="Helical" evidence="3">
    <location>
        <begin position="258"/>
        <end position="277"/>
    </location>
</feature>
<comment type="caution">
    <text evidence="5">The sequence shown here is derived from an EMBL/GenBank/DDBJ whole genome shotgun (WGS) entry which is preliminary data.</text>
</comment>
<accession>A0ABU1GUB0</accession>
<evidence type="ECO:0000256" key="3">
    <source>
        <dbReference type="SAM" id="Phobius"/>
    </source>
</evidence>
<dbReference type="EC" id="2.7.7.65" evidence="1"/>
<dbReference type="CDD" id="cd01949">
    <property type="entry name" value="GGDEF"/>
    <property type="match status" value="1"/>
</dbReference>
<dbReference type="EMBL" id="JARWAO010000002">
    <property type="protein sequence ID" value="MDR5895569.1"/>
    <property type="molecule type" value="Genomic_DNA"/>
</dbReference>
<evidence type="ECO:0000313" key="5">
    <source>
        <dbReference type="EMBL" id="MDR5895569.1"/>
    </source>
</evidence>
<proteinExistence type="predicted"/>
<organism evidence="5 6">
    <name type="scientific">Larsenimonas suaedae</name>
    <dbReference type="NCBI Taxonomy" id="1851019"/>
    <lineage>
        <taxon>Bacteria</taxon>
        <taxon>Pseudomonadati</taxon>
        <taxon>Pseudomonadota</taxon>
        <taxon>Gammaproteobacteria</taxon>
        <taxon>Oceanospirillales</taxon>
        <taxon>Halomonadaceae</taxon>
        <taxon>Larsenimonas</taxon>
    </lineage>
</organism>
<dbReference type="Proteomes" id="UP001269375">
    <property type="component" value="Unassembled WGS sequence"/>
</dbReference>
<keyword evidence="3" id="KW-1133">Transmembrane helix</keyword>
<dbReference type="SUPFAM" id="SSF55073">
    <property type="entry name" value="Nucleotide cyclase"/>
    <property type="match status" value="1"/>
</dbReference>
<dbReference type="RefSeq" id="WP_251591751.1">
    <property type="nucleotide sequence ID" value="NZ_JAMLJI010000001.1"/>
</dbReference>
<keyword evidence="3" id="KW-0812">Transmembrane</keyword>
<keyword evidence="5" id="KW-0808">Transferase</keyword>
<dbReference type="PANTHER" id="PTHR45138:SF9">
    <property type="entry name" value="DIGUANYLATE CYCLASE DGCM-RELATED"/>
    <property type="match status" value="1"/>
</dbReference>
<dbReference type="PROSITE" id="PS50887">
    <property type="entry name" value="GGDEF"/>
    <property type="match status" value="1"/>
</dbReference>
<keyword evidence="3" id="KW-0472">Membrane</keyword>
<dbReference type="InterPro" id="IPR050469">
    <property type="entry name" value="Diguanylate_Cyclase"/>
</dbReference>
<sequence length="508" mass="57323">MNRWAHQLRRNYLLLFITLMASGMLALYILYATLVRPILLELSTEHLERAQGHVEQMVDMTHRHLSDITADWSTWEQTWHYLRGDDPTFFDKQLGPTTFTHLSISALGFATPDGQIKRILVHLPGSESICTDESTACTPASSIFKRLDAVKSHYLGRLKGRFILDGTPRYMLSFQQVQDSYQQRESAGYLFMLKPLDHAWASALSAQLGVELRLIDHQSVTPVTHEFTLPTVPETASPWLDINDSTTDWHRNIDTFNLALWLLMGLVAVLLTLMATITHATLLRPLLNTLAFLDRSDTQTPWSVTPPQRMDALTQDITRRVSTLAEQEYNRGKHRSADEMVDPTTRLLTRSSLLDRLPTLLSISEQYYQSVTCILVEVDFFDAFQAKFGAERTETLLKALAASLSEVARSRNDLMARMGQHQFALVLPGTLHSEAHDVAARLTSSIKRKDLANPLSPLSERLTISQGVAISTPQHPLPARALVQRAEDALTRAQHQGRDMTCGFEQRS</sequence>
<keyword evidence="5" id="KW-0548">Nucleotidyltransferase</keyword>
<dbReference type="GO" id="GO:0052621">
    <property type="term" value="F:diguanylate cyclase activity"/>
    <property type="evidence" value="ECO:0007669"/>
    <property type="project" value="UniProtKB-EC"/>
</dbReference>
<reference evidence="5 6" key="1">
    <citation type="submission" date="2023-04" db="EMBL/GenBank/DDBJ databases">
        <title>A long-awaited taxogenomic arrangement of the family Halomonadaceae.</title>
        <authorList>
            <person name="De La Haba R."/>
            <person name="Chuvochina M."/>
            <person name="Wittouck S."/>
            <person name="Arahal D.R."/>
            <person name="Sanchez-Porro C."/>
            <person name="Hugenholtz P."/>
            <person name="Ventosa A."/>
        </authorList>
    </citation>
    <scope>NUCLEOTIDE SEQUENCE [LARGE SCALE GENOMIC DNA]</scope>
    <source>
        <strain evidence="5 6">DSM 22428</strain>
    </source>
</reference>
<dbReference type="NCBIfam" id="TIGR00254">
    <property type="entry name" value="GGDEF"/>
    <property type="match status" value="1"/>
</dbReference>
<dbReference type="InterPro" id="IPR000160">
    <property type="entry name" value="GGDEF_dom"/>
</dbReference>
<name>A0ABU1GUB0_9GAMM</name>
<feature type="domain" description="GGDEF" evidence="4">
    <location>
        <begin position="369"/>
        <end position="506"/>
    </location>
</feature>
<keyword evidence="6" id="KW-1185">Reference proteome</keyword>
<dbReference type="Gene3D" id="3.30.70.270">
    <property type="match status" value="1"/>
</dbReference>
<evidence type="ECO:0000259" key="4">
    <source>
        <dbReference type="PROSITE" id="PS50887"/>
    </source>
</evidence>
<comment type="catalytic activity">
    <reaction evidence="2">
        <text>2 GTP = 3',3'-c-di-GMP + 2 diphosphate</text>
        <dbReference type="Rhea" id="RHEA:24898"/>
        <dbReference type="ChEBI" id="CHEBI:33019"/>
        <dbReference type="ChEBI" id="CHEBI:37565"/>
        <dbReference type="ChEBI" id="CHEBI:58805"/>
        <dbReference type="EC" id="2.7.7.65"/>
    </reaction>
</comment>
<feature type="transmembrane region" description="Helical" evidence="3">
    <location>
        <begin position="12"/>
        <end position="31"/>
    </location>
</feature>
<dbReference type="InterPro" id="IPR007892">
    <property type="entry name" value="CHASE4"/>
</dbReference>
<dbReference type="Pfam" id="PF00990">
    <property type="entry name" value="GGDEF"/>
    <property type="match status" value="1"/>
</dbReference>
<dbReference type="SMART" id="SM00267">
    <property type="entry name" value="GGDEF"/>
    <property type="match status" value="1"/>
</dbReference>
<protein>
    <recommendedName>
        <fullName evidence="1">diguanylate cyclase</fullName>
        <ecNumber evidence="1">2.7.7.65</ecNumber>
    </recommendedName>
</protein>
<dbReference type="InterPro" id="IPR043128">
    <property type="entry name" value="Rev_trsase/Diguanyl_cyclase"/>
</dbReference>
<gene>
    <name evidence="5" type="ORF">QC825_05735</name>
</gene>
<evidence type="ECO:0000256" key="1">
    <source>
        <dbReference type="ARBA" id="ARBA00012528"/>
    </source>
</evidence>
<dbReference type="Pfam" id="PF05228">
    <property type="entry name" value="CHASE4"/>
    <property type="match status" value="1"/>
</dbReference>
<evidence type="ECO:0000256" key="2">
    <source>
        <dbReference type="ARBA" id="ARBA00034247"/>
    </source>
</evidence>
<evidence type="ECO:0000313" key="6">
    <source>
        <dbReference type="Proteomes" id="UP001269375"/>
    </source>
</evidence>
<dbReference type="PANTHER" id="PTHR45138">
    <property type="entry name" value="REGULATORY COMPONENTS OF SENSORY TRANSDUCTION SYSTEM"/>
    <property type="match status" value="1"/>
</dbReference>
<dbReference type="InterPro" id="IPR029787">
    <property type="entry name" value="Nucleotide_cyclase"/>
</dbReference>